<evidence type="ECO:0000313" key="2">
    <source>
        <dbReference type="EMBL" id="GFR63022.1"/>
    </source>
</evidence>
<evidence type="ECO:0000313" key="3">
    <source>
        <dbReference type="Proteomes" id="UP000762676"/>
    </source>
</evidence>
<feature type="domain" description="Reverse transcriptase" evidence="1">
    <location>
        <begin position="7"/>
        <end position="164"/>
    </location>
</feature>
<dbReference type="SUPFAM" id="SSF56672">
    <property type="entry name" value="DNA/RNA polymerases"/>
    <property type="match status" value="1"/>
</dbReference>
<name>A0AAV4EPD3_9GAST</name>
<comment type="caution">
    <text evidence="2">The sequence shown here is derived from an EMBL/GenBank/DDBJ whole genome shotgun (WGS) entry which is preliminary data.</text>
</comment>
<organism evidence="2 3">
    <name type="scientific">Elysia marginata</name>
    <dbReference type="NCBI Taxonomy" id="1093978"/>
    <lineage>
        <taxon>Eukaryota</taxon>
        <taxon>Metazoa</taxon>
        <taxon>Spiralia</taxon>
        <taxon>Lophotrochozoa</taxon>
        <taxon>Mollusca</taxon>
        <taxon>Gastropoda</taxon>
        <taxon>Heterobranchia</taxon>
        <taxon>Euthyneura</taxon>
        <taxon>Panpulmonata</taxon>
        <taxon>Sacoglossa</taxon>
        <taxon>Placobranchoidea</taxon>
        <taxon>Plakobranchidae</taxon>
        <taxon>Elysia</taxon>
    </lineage>
</organism>
<dbReference type="InterPro" id="IPR043502">
    <property type="entry name" value="DNA/RNA_pol_sf"/>
</dbReference>
<dbReference type="PANTHER" id="PTHR19446">
    <property type="entry name" value="REVERSE TRANSCRIPTASES"/>
    <property type="match status" value="1"/>
</dbReference>
<dbReference type="EMBL" id="BMAT01007378">
    <property type="protein sequence ID" value="GFR63022.1"/>
    <property type="molecule type" value="Genomic_DNA"/>
</dbReference>
<reference evidence="2 3" key="1">
    <citation type="journal article" date="2021" name="Elife">
        <title>Chloroplast acquisition without the gene transfer in kleptoplastic sea slugs, Plakobranchus ocellatus.</title>
        <authorList>
            <person name="Maeda T."/>
            <person name="Takahashi S."/>
            <person name="Yoshida T."/>
            <person name="Shimamura S."/>
            <person name="Takaki Y."/>
            <person name="Nagai Y."/>
            <person name="Toyoda A."/>
            <person name="Suzuki Y."/>
            <person name="Arimoto A."/>
            <person name="Ishii H."/>
            <person name="Satoh N."/>
            <person name="Nishiyama T."/>
            <person name="Hasebe M."/>
            <person name="Maruyama T."/>
            <person name="Minagawa J."/>
            <person name="Obokata J."/>
            <person name="Shigenobu S."/>
        </authorList>
    </citation>
    <scope>NUCLEOTIDE SEQUENCE [LARGE SCALE GENOMIC DNA]</scope>
</reference>
<proteinExistence type="predicted"/>
<evidence type="ECO:0000259" key="1">
    <source>
        <dbReference type="Pfam" id="PF00078"/>
    </source>
</evidence>
<protein>
    <submittedName>
        <fullName evidence="2">Retrovirus-related Pol polyprotein from type-1 retrotransposable element R2</fullName>
    </submittedName>
</protein>
<dbReference type="Pfam" id="PF00078">
    <property type="entry name" value="RVT_1"/>
    <property type="match status" value="1"/>
</dbReference>
<keyword evidence="3" id="KW-1185">Reference proteome</keyword>
<dbReference type="AlphaFoldDB" id="A0AAV4EPD3"/>
<accession>A0AAV4EPD3</accession>
<dbReference type="InterPro" id="IPR000477">
    <property type="entry name" value="RT_dom"/>
</dbReference>
<gene>
    <name evidence="2" type="ORF">ElyMa_003594200</name>
</gene>
<sequence>MNIISVPKSGDLSNTYNYRGISLMCDLVKTYNKMILNRIRTIINLRLRMNQNGFHPGHTTVAQIMILRRIIAGVKANNPPTDFKKAFDSIHRAKMIRFLKADGILPPSQPAESHRSNEIIYTKARVETLDGETKLFYISAGVLQGDTSDLFFNFVFSSLFSEWYIHPNVAESPEHPLELCAFWETPIGHTKVA</sequence>
<dbReference type="Proteomes" id="UP000762676">
    <property type="component" value="Unassembled WGS sequence"/>
</dbReference>